<dbReference type="Proteomes" id="UP000234474">
    <property type="component" value="Unassembled WGS sequence"/>
</dbReference>
<gene>
    <name evidence="3" type="ORF">P174DRAFT_105095</name>
</gene>
<evidence type="ECO:0000313" key="3">
    <source>
        <dbReference type="EMBL" id="PKX97196.1"/>
    </source>
</evidence>
<dbReference type="OrthoDB" id="9970435at2759"/>
<reference evidence="4" key="1">
    <citation type="journal article" date="2018" name="Proc. Natl. Acad. Sci. U.S.A.">
        <title>Linking secondary metabolites to gene clusters through genome sequencing of six diverse Aspergillus species.</title>
        <authorList>
            <person name="Kaerboelling I."/>
            <person name="Vesth T.C."/>
            <person name="Frisvad J.C."/>
            <person name="Nybo J.L."/>
            <person name="Theobald S."/>
            <person name="Kuo A."/>
            <person name="Bowyer P."/>
            <person name="Matsuda Y."/>
            <person name="Mondo S."/>
            <person name="Lyhne E.K."/>
            <person name="Kogle M.E."/>
            <person name="Clum A."/>
            <person name="Lipzen A."/>
            <person name="Salamov A."/>
            <person name="Ngan C.Y."/>
            <person name="Daum C."/>
            <person name="Chiniquy J."/>
            <person name="Barry K."/>
            <person name="LaButti K."/>
            <person name="Haridas S."/>
            <person name="Simmons B.A."/>
            <person name="Magnuson J.K."/>
            <person name="Mortensen U.H."/>
            <person name="Larsen T.O."/>
            <person name="Grigoriev I.V."/>
            <person name="Baker S.E."/>
            <person name="Andersen M.R."/>
        </authorList>
    </citation>
    <scope>NUCLEOTIDE SEQUENCE [LARGE SCALE GENOMIC DNA]</scope>
    <source>
        <strain evidence="4">IBT 16806</strain>
    </source>
</reference>
<organism evidence="3 4">
    <name type="scientific">Aspergillus novofumigatus (strain IBT 16806)</name>
    <dbReference type="NCBI Taxonomy" id="1392255"/>
    <lineage>
        <taxon>Eukaryota</taxon>
        <taxon>Fungi</taxon>
        <taxon>Dikarya</taxon>
        <taxon>Ascomycota</taxon>
        <taxon>Pezizomycotina</taxon>
        <taxon>Eurotiomycetes</taxon>
        <taxon>Eurotiomycetidae</taxon>
        <taxon>Eurotiales</taxon>
        <taxon>Aspergillaceae</taxon>
        <taxon>Aspergillus</taxon>
        <taxon>Aspergillus subgen. Fumigati</taxon>
    </lineage>
</organism>
<evidence type="ECO:0000313" key="4">
    <source>
        <dbReference type="Proteomes" id="UP000234474"/>
    </source>
</evidence>
<feature type="region of interest" description="Disordered" evidence="1">
    <location>
        <begin position="35"/>
        <end position="117"/>
    </location>
</feature>
<name>A0A2I1CHU6_ASPN1</name>
<dbReference type="GeneID" id="36528313"/>
<dbReference type="AlphaFoldDB" id="A0A2I1CHU6"/>
<evidence type="ECO:0000259" key="2">
    <source>
        <dbReference type="PROSITE" id="PS51382"/>
    </source>
</evidence>
<sequence length="145" mass="16095">MKFAKELEQELVPEWRAKYLDYKTGKKKVKAIARAIQKTNRSPRHPSLRRTATGPGDQIITPSGTFRSSPGQTSDNKRLEVPNSFRSPPIPVRGDAHATTTSRSTPGQRDERQPLRVPGSRFSAVMGSYGSIIASPHSMAQQLRI</sequence>
<feature type="domain" description="SPX" evidence="2">
    <location>
        <begin position="1"/>
        <end position="145"/>
    </location>
</feature>
<accession>A0A2I1CHU6</accession>
<evidence type="ECO:0000256" key="1">
    <source>
        <dbReference type="SAM" id="MobiDB-lite"/>
    </source>
</evidence>
<feature type="compositionally biased region" description="Polar residues" evidence="1">
    <location>
        <begin position="98"/>
        <end position="107"/>
    </location>
</feature>
<dbReference type="PROSITE" id="PS51382">
    <property type="entry name" value="SPX"/>
    <property type="match status" value="1"/>
</dbReference>
<keyword evidence="4" id="KW-1185">Reference proteome</keyword>
<protein>
    <recommendedName>
        <fullName evidence="2">SPX domain-containing protein</fullName>
    </recommendedName>
</protein>
<proteinExistence type="predicted"/>
<dbReference type="Pfam" id="PF03105">
    <property type="entry name" value="SPX"/>
    <property type="match status" value="1"/>
</dbReference>
<dbReference type="InterPro" id="IPR004331">
    <property type="entry name" value="SPX_dom"/>
</dbReference>
<feature type="compositionally biased region" description="Polar residues" evidence="1">
    <location>
        <begin position="60"/>
        <end position="74"/>
    </location>
</feature>
<dbReference type="VEuPathDB" id="FungiDB:P174DRAFT_105095"/>
<dbReference type="EMBL" id="MSZS01000002">
    <property type="protein sequence ID" value="PKX97196.1"/>
    <property type="molecule type" value="Genomic_DNA"/>
</dbReference>
<dbReference type="STRING" id="1392255.A0A2I1CHU6"/>
<dbReference type="RefSeq" id="XP_024685791.1">
    <property type="nucleotide sequence ID" value="XM_024820988.1"/>
</dbReference>
<comment type="caution">
    <text evidence="3">The sequence shown here is derived from an EMBL/GenBank/DDBJ whole genome shotgun (WGS) entry which is preliminary data.</text>
</comment>